<dbReference type="SUPFAM" id="SSF50475">
    <property type="entry name" value="FMN-binding split barrel"/>
    <property type="match status" value="1"/>
</dbReference>
<dbReference type="InterPro" id="IPR011576">
    <property type="entry name" value="Pyridox_Oxase_N"/>
</dbReference>
<dbReference type="Pfam" id="PF00881">
    <property type="entry name" value="Nitroreductase"/>
    <property type="match status" value="1"/>
</dbReference>
<evidence type="ECO:0000259" key="1">
    <source>
        <dbReference type="Pfam" id="PF00881"/>
    </source>
</evidence>
<accession>A0A6J4NT83</accession>
<protein>
    <submittedName>
        <fullName evidence="3">Nitroreductase family protein Rcas_3978</fullName>
    </submittedName>
</protein>
<dbReference type="AlphaFoldDB" id="A0A6J4NT83"/>
<dbReference type="Pfam" id="PF01243">
    <property type="entry name" value="PNPOx_N"/>
    <property type="match status" value="1"/>
</dbReference>
<sequence>MTEASGVLSPEQTAFLVRQRVARLATADAGGRPHAVPVCFAYRTGVVYVALDEKPKDVPPERLKRVRNILENPEVTLVADRYEEDWSLLAFVMVRGRAELLEPGIEEHGAAVRLLRGKYHQYERMKIEENPVIAVRAENAASWGALGVSPSAGPPVLDTIRGRRSARRYLPKPVPDEAVWRVLEAARWAPSPHGRQPWRFAVITADETRERLADAMGGEWRSNLTMDGQDAEVVEMRLEGSRRRLLDAPVLVLLCLYLEDLDTYPDPDRQQNETTMAVQSLGAAAQNALLAAYDQGLDAGWMCAPLFAPGEVVGALGLDPALVPQALLTLGYAEGDPPKRRGRRPLEELVVYRDRAI</sequence>
<gene>
    <name evidence="3" type="ORF">AVDCRST_MAG01-01-688</name>
</gene>
<reference evidence="3" key="1">
    <citation type="submission" date="2020-02" db="EMBL/GenBank/DDBJ databases">
        <authorList>
            <person name="Meier V. D."/>
        </authorList>
    </citation>
    <scope>NUCLEOTIDE SEQUENCE</scope>
    <source>
        <strain evidence="3">AVDCRST_MAG01</strain>
    </source>
</reference>
<dbReference type="InterPro" id="IPR012349">
    <property type="entry name" value="Split_barrel_FMN-bd"/>
</dbReference>
<name>A0A6J4NT83_9ACTN</name>
<dbReference type="PANTHER" id="PTHR23026">
    <property type="entry name" value="NADPH NITROREDUCTASE"/>
    <property type="match status" value="1"/>
</dbReference>
<feature type="domain" description="Pyridoxamine 5'-phosphate oxidase N-terminal" evidence="2">
    <location>
        <begin position="9"/>
        <end position="142"/>
    </location>
</feature>
<organism evidence="3">
    <name type="scientific">uncultured Rubrobacteraceae bacterium</name>
    <dbReference type="NCBI Taxonomy" id="349277"/>
    <lineage>
        <taxon>Bacteria</taxon>
        <taxon>Bacillati</taxon>
        <taxon>Actinomycetota</taxon>
        <taxon>Rubrobacteria</taxon>
        <taxon>Rubrobacterales</taxon>
        <taxon>Rubrobacteraceae</taxon>
        <taxon>environmental samples</taxon>
    </lineage>
</organism>
<dbReference type="CDD" id="cd02062">
    <property type="entry name" value="Nitro_FMN_reductase"/>
    <property type="match status" value="1"/>
</dbReference>
<feature type="domain" description="Nitroreductase" evidence="1">
    <location>
        <begin position="160"/>
        <end position="332"/>
    </location>
</feature>
<dbReference type="Gene3D" id="2.30.110.10">
    <property type="entry name" value="Electron Transport, Fmn-binding Protein, Chain A"/>
    <property type="match status" value="1"/>
</dbReference>
<dbReference type="InterPro" id="IPR019967">
    <property type="entry name" value="F420-dep_enz_PPOX_Rv0121"/>
</dbReference>
<dbReference type="InterPro" id="IPR050627">
    <property type="entry name" value="Nitroreductase/BluB"/>
</dbReference>
<dbReference type="SUPFAM" id="SSF55469">
    <property type="entry name" value="FMN-dependent nitroreductase-like"/>
    <property type="match status" value="1"/>
</dbReference>
<dbReference type="InterPro" id="IPR029479">
    <property type="entry name" value="Nitroreductase"/>
</dbReference>
<dbReference type="Gene3D" id="3.40.109.10">
    <property type="entry name" value="NADH Oxidase"/>
    <property type="match status" value="1"/>
</dbReference>
<dbReference type="EMBL" id="CADCUW010000109">
    <property type="protein sequence ID" value="CAA9394557.1"/>
    <property type="molecule type" value="Genomic_DNA"/>
</dbReference>
<proteinExistence type="predicted"/>
<dbReference type="NCBIfam" id="TIGR03668">
    <property type="entry name" value="Rv0121_F420"/>
    <property type="match status" value="1"/>
</dbReference>
<evidence type="ECO:0000259" key="2">
    <source>
        <dbReference type="Pfam" id="PF01243"/>
    </source>
</evidence>
<evidence type="ECO:0000313" key="3">
    <source>
        <dbReference type="EMBL" id="CAA9394557.1"/>
    </source>
</evidence>
<dbReference type="InterPro" id="IPR000415">
    <property type="entry name" value="Nitroreductase-like"/>
</dbReference>
<dbReference type="GO" id="GO:0016491">
    <property type="term" value="F:oxidoreductase activity"/>
    <property type="evidence" value="ECO:0007669"/>
    <property type="project" value="InterPro"/>
</dbReference>
<dbReference type="PANTHER" id="PTHR23026:SF123">
    <property type="entry name" value="NAD(P)H NITROREDUCTASE RV3131-RELATED"/>
    <property type="match status" value="1"/>
</dbReference>